<gene>
    <name evidence="5" type="ORF">PEVE_00020365</name>
</gene>
<keyword evidence="6" id="KW-1185">Reference proteome</keyword>
<dbReference type="InterPro" id="IPR008160">
    <property type="entry name" value="Collagen"/>
</dbReference>
<keyword evidence="4" id="KW-0812">Transmembrane</keyword>
<keyword evidence="4" id="KW-1133">Transmembrane helix</keyword>
<evidence type="ECO:0000256" key="4">
    <source>
        <dbReference type="SAM" id="Phobius"/>
    </source>
</evidence>
<comment type="caution">
    <text evidence="5">The sequence shown here is derived from an EMBL/GenBank/DDBJ whole genome shotgun (WGS) entry which is preliminary data.</text>
</comment>
<feature type="region of interest" description="Disordered" evidence="3">
    <location>
        <begin position="323"/>
        <end position="418"/>
    </location>
</feature>
<proteinExistence type="predicted"/>
<dbReference type="Pfam" id="PF01391">
    <property type="entry name" value="Collagen"/>
    <property type="match status" value="1"/>
</dbReference>
<name>A0ABN8SF76_9CNID</name>
<protein>
    <submittedName>
        <fullName evidence="5">Uncharacterized protein</fullName>
    </submittedName>
</protein>
<sequence length="492" mass="53587">MAKNLGLLNPALTGSTISLDRRSNSSLNVIDNAMYLDVDSGNPYNTLQRNDNHLVNPRPKRTQNAVYDDIYNPRVVGQNQSRTSQTPKKPGRARQRKNGRIFRVVLIIFRVVLMFLIVLVAIIALLLVLLLMMGKVGPKCRCRTSVIVMVFGVLGPAQRCRACNETEGTSPKVGRQSSEEQNEQNETDTSSKNTFNMDFSPFFDILEDLQANISSLRQEAESLLQQSEGNTDTLLAAKTKFSFTRHEITQFYNTFYAVVNNVNNSLQQFSHDNGPVSGQLQALNITFTNELAEMKQTYQQYNDVIDDAIQNVNNTIAEKVSIRIAEPGPTGEKGQNGFRGPTGDTGPAGPKGPMGIQGITGAKGDKGMKGDPGFPGKNGNQGASGDKGIKGLQGDTGPPGIQGDKGDPGPRGIGNFSWCQPKIKEQTSPVSIADTQNTKVIGAYCTTTDTNAESNLDVRMQSPPNYNEYSCDCRPSGSNCALHYWSCPIHAP</sequence>
<evidence type="ECO:0000256" key="1">
    <source>
        <dbReference type="ARBA" id="ARBA00004613"/>
    </source>
</evidence>
<feature type="transmembrane region" description="Helical" evidence="4">
    <location>
        <begin position="104"/>
        <end position="133"/>
    </location>
</feature>
<accession>A0ABN8SF76</accession>
<dbReference type="InterPro" id="IPR050392">
    <property type="entry name" value="Collagen/C1q_domain"/>
</dbReference>
<dbReference type="Proteomes" id="UP001159427">
    <property type="component" value="Unassembled WGS sequence"/>
</dbReference>
<dbReference type="SUPFAM" id="SSF47661">
    <property type="entry name" value="t-snare proteins"/>
    <property type="match status" value="1"/>
</dbReference>
<keyword evidence="4" id="KW-0472">Membrane</keyword>
<dbReference type="PANTHER" id="PTHR15427">
    <property type="entry name" value="EMILIN ELASTIN MICROFIBRIL INTERFACE-LOCATED PROTEIN ELASTIN MICROFIBRIL INTERFACER"/>
    <property type="match status" value="1"/>
</dbReference>
<keyword evidence="2" id="KW-0964">Secreted</keyword>
<dbReference type="PANTHER" id="PTHR15427:SF33">
    <property type="entry name" value="COLLAGEN IV NC1 DOMAIN-CONTAINING PROTEIN"/>
    <property type="match status" value="1"/>
</dbReference>
<evidence type="ECO:0000256" key="3">
    <source>
        <dbReference type="SAM" id="MobiDB-lite"/>
    </source>
</evidence>
<dbReference type="EMBL" id="CALNXI010002731">
    <property type="protein sequence ID" value="CAH3190337.1"/>
    <property type="molecule type" value="Genomic_DNA"/>
</dbReference>
<organism evidence="5 6">
    <name type="scientific">Porites evermanni</name>
    <dbReference type="NCBI Taxonomy" id="104178"/>
    <lineage>
        <taxon>Eukaryota</taxon>
        <taxon>Metazoa</taxon>
        <taxon>Cnidaria</taxon>
        <taxon>Anthozoa</taxon>
        <taxon>Hexacorallia</taxon>
        <taxon>Scleractinia</taxon>
        <taxon>Fungiina</taxon>
        <taxon>Poritidae</taxon>
        <taxon>Porites</taxon>
    </lineage>
</organism>
<comment type="subcellular location">
    <subcellularLocation>
        <location evidence="1">Secreted</location>
    </subcellularLocation>
</comment>
<evidence type="ECO:0000256" key="2">
    <source>
        <dbReference type="ARBA" id="ARBA00022525"/>
    </source>
</evidence>
<evidence type="ECO:0000313" key="5">
    <source>
        <dbReference type="EMBL" id="CAH3190337.1"/>
    </source>
</evidence>
<evidence type="ECO:0000313" key="6">
    <source>
        <dbReference type="Proteomes" id="UP001159427"/>
    </source>
</evidence>
<reference evidence="5 6" key="1">
    <citation type="submission" date="2022-05" db="EMBL/GenBank/DDBJ databases">
        <authorList>
            <consortium name="Genoscope - CEA"/>
            <person name="William W."/>
        </authorList>
    </citation>
    <scope>NUCLEOTIDE SEQUENCE [LARGE SCALE GENOMIC DNA]</scope>
</reference>
<dbReference type="InterPro" id="IPR010989">
    <property type="entry name" value="SNARE"/>
</dbReference>
<feature type="region of interest" description="Disordered" evidence="3">
    <location>
        <begin position="164"/>
        <end position="195"/>
    </location>
</feature>